<accession>A0A927BF99</accession>
<dbReference type="Proteomes" id="UP000612233">
    <property type="component" value="Unassembled WGS sequence"/>
</dbReference>
<keyword evidence="3 5" id="KW-0697">Rotamase</keyword>
<feature type="domain" description="PPIase FKBP-type" evidence="8">
    <location>
        <begin position="77"/>
        <end position="165"/>
    </location>
</feature>
<feature type="signal peptide" evidence="7">
    <location>
        <begin position="1"/>
        <end position="21"/>
    </location>
</feature>
<evidence type="ECO:0000256" key="1">
    <source>
        <dbReference type="ARBA" id="ARBA00000971"/>
    </source>
</evidence>
<dbReference type="SUPFAM" id="SSF54534">
    <property type="entry name" value="FKBP-like"/>
    <property type="match status" value="1"/>
</dbReference>
<keyword evidence="7" id="KW-0732">Signal</keyword>
<proteinExistence type="inferred from homology"/>
<dbReference type="InterPro" id="IPR046357">
    <property type="entry name" value="PPIase_dom_sf"/>
</dbReference>
<dbReference type="InterPro" id="IPR001179">
    <property type="entry name" value="PPIase_FKBP_dom"/>
</dbReference>
<evidence type="ECO:0000313" key="9">
    <source>
        <dbReference type="EMBL" id="MBD2769008.1"/>
    </source>
</evidence>
<dbReference type="PANTHER" id="PTHR43811:SF19">
    <property type="entry name" value="39 KDA FK506-BINDING NUCLEAR PROTEIN"/>
    <property type="match status" value="1"/>
</dbReference>
<evidence type="ECO:0000256" key="6">
    <source>
        <dbReference type="RuleBase" id="RU003915"/>
    </source>
</evidence>
<evidence type="ECO:0000313" key="10">
    <source>
        <dbReference type="Proteomes" id="UP000612233"/>
    </source>
</evidence>
<dbReference type="RefSeq" id="WP_191005816.1">
    <property type="nucleotide sequence ID" value="NZ_JACXAD010000015.1"/>
</dbReference>
<dbReference type="FunFam" id="3.10.50.40:FF:000006">
    <property type="entry name" value="Peptidyl-prolyl cis-trans isomerase"/>
    <property type="match status" value="1"/>
</dbReference>
<comment type="caution">
    <text evidence="9">The sequence shown here is derived from an EMBL/GenBank/DDBJ whole genome shotgun (WGS) entry which is preliminary data.</text>
</comment>
<keyword evidence="10" id="KW-1185">Reference proteome</keyword>
<keyword evidence="4 5" id="KW-0413">Isomerase</keyword>
<dbReference type="Gene3D" id="3.10.50.40">
    <property type="match status" value="1"/>
</dbReference>
<protein>
    <recommendedName>
        <fullName evidence="6">Peptidyl-prolyl cis-trans isomerase</fullName>
        <ecNumber evidence="6">5.2.1.8</ecNumber>
    </recommendedName>
</protein>
<evidence type="ECO:0000259" key="8">
    <source>
        <dbReference type="PROSITE" id="PS50059"/>
    </source>
</evidence>
<dbReference type="Pfam" id="PF00254">
    <property type="entry name" value="FKBP_C"/>
    <property type="match status" value="1"/>
</dbReference>
<reference evidence="9" key="1">
    <citation type="submission" date="2020-09" db="EMBL/GenBank/DDBJ databases">
        <authorList>
            <person name="Kim M.K."/>
        </authorList>
    </citation>
    <scope>NUCLEOTIDE SEQUENCE</scope>
    <source>
        <strain evidence="9">BT664</strain>
    </source>
</reference>
<dbReference type="AlphaFoldDB" id="A0A927BF99"/>
<comment type="similarity">
    <text evidence="2 6">Belongs to the FKBP-type PPIase family.</text>
</comment>
<sequence length="165" mass="17751">MKKAFWAGALRLLLLVAVGLAGLLTTACKDKNYVEIDEKLIKKYLSDNNINNAQRQGSGLYYVPLVTAPSAPRAVAGKTVSVLYTGTLLDGTVFDASSRRGNQPLDFILGRGQVIQGWDEGIALMRKGEKSLLLIPSQLGYGAQGAGSIPANTVLRFEVELVDVR</sequence>
<dbReference type="PROSITE" id="PS51257">
    <property type="entry name" value="PROKAR_LIPOPROTEIN"/>
    <property type="match status" value="1"/>
</dbReference>
<dbReference type="EC" id="5.2.1.8" evidence="6"/>
<comment type="catalytic activity">
    <reaction evidence="1 5 6">
        <text>[protein]-peptidylproline (omega=180) = [protein]-peptidylproline (omega=0)</text>
        <dbReference type="Rhea" id="RHEA:16237"/>
        <dbReference type="Rhea" id="RHEA-COMP:10747"/>
        <dbReference type="Rhea" id="RHEA-COMP:10748"/>
        <dbReference type="ChEBI" id="CHEBI:83833"/>
        <dbReference type="ChEBI" id="CHEBI:83834"/>
        <dbReference type="EC" id="5.2.1.8"/>
    </reaction>
</comment>
<evidence type="ECO:0000256" key="7">
    <source>
        <dbReference type="SAM" id="SignalP"/>
    </source>
</evidence>
<evidence type="ECO:0000256" key="4">
    <source>
        <dbReference type="ARBA" id="ARBA00023235"/>
    </source>
</evidence>
<name>A0A927BF99_9BACT</name>
<dbReference type="PROSITE" id="PS50059">
    <property type="entry name" value="FKBP_PPIASE"/>
    <property type="match status" value="1"/>
</dbReference>
<dbReference type="PANTHER" id="PTHR43811">
    <property type="entry name" value="FKBP-TYPE PEPTIDYL-PROLYL CIS-TRANS ISOMERASE FKPA"/>
    <property type="match status" value="1"/>
</dbReference>
<organism evidence="9 10">
    <name type="scientific">Hymenobacter montanus</name>
    <dbReference type="NCBI Taxonomy" id="2771359"/>
    <lineage>
        <taxon>Bacteria</taxon>
        <taxon>Pseudomonadati</taxon>
        <taxon>Bacteroidota</taxon>
        <taxon>Cytophagia</taxon>
        <taxon>Cytophagales</taxon>
        <taxon>Hymenobacteraceae</taxon>
        <taxon>Hymenobacter</taxon>
    </lineage>
</organism>
<gene>
    <name evidence="9" type="ORF">IC235_14035</name>
</gene>
<dbReference type="EMBL" id="JACXAD010000015">
    <property type="protein sequence ID" value="MBD2769008.1"/>
    <property type="molecule type" value="Genomic_DNA"/>
</dbReference>
<evidence type="ECO:0000256" key="2">
    <source>
        <dbReference type="ARBA" id="ARBA00006577"/>
    </source>
</evidence>
<evidence type="ECO:0000256" key="3">
    <source>
        <dbReference type="ARBA" id="ARBA00023110"/>
    </source>
</evidence>
<evidence type="ECO:0000256" key="5">
    <source>
        <dbReference type="PROSITE-ProRule" id="PRU00277"/>
    </source>
</evidence>
<feature type="chain" id="PRO_5037496435" description="Peptidyl-prolyl cis-trans isomerase" evidence="7">
    <location>
        <begin position="22"/>
        <end position="165"/>
    </location>
</feature>
<dbReference type="GO" id="GO:0003755">
    <property type="term" value="F:peptidyl-prolyl cis-trans isomerase activity"/>
    <property type="evidence" value="ECO:0007669"/>
    <property type="project" value="UniProtKB-UniRule"/>
</dbReference>